<keyword evidence="7" id="KW-1185">Reference proteome</keyword>
<feature type="domain" description="SsuA/THI5-like" evidence="5">
    <location>
        <begin position="93"/>
        <end position="281"/>
    </location>
</feature>
<comment type="subcellular location">
    <subcellularLocation>
        <location evidence="1">Periplasm</location>
    </subcellularLocation>
</comment>
<evidence type="ECO:0000256" key="4">
    <source>
        <dbReference type="SAM" id="SignalP"/>
    </source>
</evidence>
<comment type="caution">
    <text evidence="6">The sequence shown here is derived from an EMBL/GenBank/DDBJ whole genome shotgun (WGS) entry which is preliminary data.</text>
</comment>
<feature type="chain" id="PRO_5020620132" evidence="4">
    <location>
        <begin position="34"/>
        <end position="349"/>
    </location>
</feature>
<dbReference type="PANTHER" id="PTHR30024">
    <property type="entry name" value="ALIPHATIC SULFONATES-BINDING PROTEIN-RELATED"/>
    <property type="match status" value="1"/>
</dbReference>
<name>A0A4Q7N9M3_9BURK</name>
<evidence type="ECO:0000313" key="6">
    <source>
        <dbReference type="EMBL" id="RZS78845.1"/>
    </source>
</evidence>
<keyword evidence="3 4" id="KW-0732">Signal</keyword>
<reference evidence="6 7" key="1">
    <citation type="submission" date="2019-02" db="EMBL/GenBank/DDBJ databases">
        <title>Genomic Encyclopedia of Type Strains, Phase IV (KMG-IV): sequencing the most valuable type-strain genomes for metagenomic binning, comparative biology and taxonomic classification.</title>
        <authorList>
            <person name="Goeker M."/>
        </authorList>
    </citation>
    <scope>NUCLEOTIDE SEQUENCE [LARGE SCALE GENOMIC DNA]</scope>
    <source>
        <strain evidence="6 7">K24</strain>
    </source>
</reference>
<evidence type="ECO:0000256" key="3">
    <source>
        <dbReference type="ARBA" id="ARBA00022729"/>
    </source>
</evidence>
<evidence type="ECO:0000313" key="7">
    <source>
        <dbReference type="Proteomes" id="UP000292445"/>
    </source>
</evidence>
<dbReference type="Pfam" id="PF09084">
    <property type="entry name" value="NMT1"/>
    <property type="match status" value="1"/>
</dbReference>
<dbReference type="PANTHER" id="PTHR30024:SF47">
    <property type="entry name" value="TAURINE-BINDING PERIPLASMIC PROTEIN"/>
    <property type="match status" value="1"/>
</dbReference>
<organism evidence="6 7">
    <name type="scientific">Pigmentiphaga kullae</name>
    <dbReference type="NCBI Taxonomy" id="151784"/>
    <lineage>
        <taxon>Bacteria</taxon>
        <taxon>Pseudomonadati</taxon>
        <taxon>Pseudomonadota</taxon>
        <taxon>Betaproteobacteria</taxon>
        <taxon>Burkholderiales</taxon>
        <taxon>Alcaligenaceae</taxon>
        <taxon>Pigmentiphaga</taxon>
    </lineage>
</organism>
<dbReference type="AlphaFoldDB" id="A0A4Q7N9M3"/>
<dbReference type="Gene3D" id="3.40.190.10">
    <property type="entry name" value="Periplasmic binding protein-like II"/>
    <property type="match status" value="2"/>
</dbReference>
<dbReference type="Proteomes" id="UP000292445">
    <property type="component" value="Unassembled WGS sequence"/>
</dbReference>
<proteinExistence type="inferred from homology"/>
<dbReference type="OrthoDB" id="8555942at2"/>
<gene>
    <name evidence="6" type="ORF">EV675_5502</name>
</gene>
<evidence type="ECO:0000256" key="1">
    <source>
        <dbReference type="ARBA" id="ARBA00004418"/>
    </source>
</evidence>
<dbReference type="InterPro" id="IPR015168">
    <property type="entry name" value="SsuA/THI5"/>
</dbReference>
<evidence type="ECO:0000259" key="5">
    <source>
        <dbReference type="Pfam" id="PF09084"/>
    </source>
</evidence>
<dbReference type="EMBL" id="SGXC01000003">
    <property type="protein sequence ID" value="RZS78845.1"/>
    <property type="molecule type" value="Genomic_DNA"/>
</dbReference>
<evidence type="ECO:0000256" key="2">
    <source>
        <dbReference type="ARBA" id="ARBA00010742"/>
    </source>
</evidence>
<protein>
    <submittedName>
        <fullName evidence="6">NMT1/THI5 like protein</fullName>
    </submittedName>
</protein>
<sequence length="349" mass="36733">MPALSLGAFPLSITAARGALILALSAGALPALAAEGDACAAVDLSVAKSSPVAIRYGTTGGGEEPLALLWADQASYPGNGKFYTMQVTEFTSTDRMTAFQAGQIDAGTISFPSLVTAVHVGIDARAVASLVQVNEADNEGAFASLSSGGIRDIKDFKGKKVGYYGPNTISEYWVKSALRRAGMKPNDVSFVSLPPPAQEQALRNGQIDVAWLARQFLFKAKSTGGVETIMTPFQATGGASQPSLLIFFSPKFIKAHPQAYCAWRKDYQQALANWSANPDAAYPKLIAAKYVTPFSAKAGADGGRSPDGSVSLAEFDATMKDMATSRFLPPAMVQPAAKLVMPGYSLMKQ</sequence>
<feature type="signal peptide" evidence="4">
    <location>
        <begin position="1"/>
        <end position="33"/>
    </location>
</feature>
<dbReference type="SUPFAM" id="SSF53850">
    <property type="entry name" value="Periplasmic binding protein-like II"/>
    <property type="match status" value="1"/>
</dbReference>
<dbReference type="RefSeq" id="WP_130361791.1">
    <property type="nucleotide sequence ID" value="NZ_SGXC01000003.1"/>
</dbReference>
<dbReference type="GO" id="GO:0042597">
    <property type="term" value="C:periplasmic space"/>
    <property type="evidence" value="ECO:0007669"/>
    <property type="project" value="UniProtKB-SubCell"/>
</dbReference>
<accession>A0A4Q7N9M3</accession>
<comment type="similarity">
    <text evidence="2">Belongs to the bacterial solute-binding protein SsuA/TauA family.</text>
</comment>